<feature type="transmembrane region" description="Helical" evidence="2">
    <location>
        <begin position="12"/>
        <end position="38"/>
    </location>
</feature>
<accession>A0A061D4R9</accession>
<sequence length="81" mass="8742">MSNSSEGQTMQILTYVGYAVAAIVGTFLLVVACAHIAIQTHPHLINKLRDMYSYLTGSSSSFTATNSINFYDPGQPTLSPK</sequence>
<name>A0A061D4R9_BABBI</name>
<dbReference type="EMBL" id="LK391708">
    <property type="protein sequence ID" value="CDR95701.1"/>
    <property type="molecule type" value="Genomic_DNA"/>
</dbReference>
<evidence type="ECO:0000256" key="2">
    <source>
        <dbReference type="SAM" id="Phobius"/>
    </source>
</evidence>
<protein>
    <submittedName>
        <fullName evidence="3">Uncharacterized protein</fullName>
    </submittedName>
</protein>
<dbReference type="AlphaFoldDB" id="A0A061D4R9"/>
<reference evidence="4" key="1">
    <citation type="submission" date="2014-06" db="EMBL/GenBank/DDBJ databases">
        <authorList>
            <person name="Aslett M."/>
            <person name="De Silva N."/>
        </authorList>
    </citation>
    <scope>NUCLEOTIDE SEQUENCE [LARGE SCALE GENOMIC DNA]</scope>
    <source>
        <strain evidence="4">Bond</strain>
    </source>
</reference>
<evidence type="ECO:0000313" key="4">
    <source>
        <dbReference type="Proteomes" id="UP000033188"/>
    </source>
</evidence>
<keyword evidence="2" id="KW-0812">Transmembrane</keyword>
<dbReference type="RefSeq" id="XP_012767887.1">
    <property type="nucleotide sequence ID" value="XM_012912433.1"/>
</dbReference>
<keyword evidence="2" id="KW-0472">Membrane</keyword>
<feature type="region of interest" description="Disordered" evidence="1">
    <location>
        <begin position="61"/>
        <end position="81"/>
    </location>
</feature>
<dbReference type="Proteomes" id="UP000033188">
    <property type="component" value="Chromosome 2"/>
</dbReference>
<keyword evidence="2" id="KW-1133">Transmembrane helix</keyword>
<evidence type="ECO:0000313" key="3">
    <source>
        <dbReference type="EMBL" id="CDR95701.1"/>
    </source>
</evidence>
<gene>
    <name evidence="3" type="ORF">BBBOND_0208550</name>
</gene>
<dbReference type="KEGG" id="bbig:BBBOND_0208550"/>
<dbReference type="GeneID" id="24564242"/>
<dbReference type="VEuPathDB" id="PiroplasmaDB:BBBOND_0208550"/>
<evidence type="ECO:0000256" key="1">
    <source>
        <dbReference type="SAM" id="MobiDB-lite"/>
    </source>
</evidence>
<organism evidence="3 4">
    <name type="scientific">Babesia bigemina</name>
    <dbReference type="NCBI Taxonomy" id="5866"/>
    <lineage>
        <taxon>Eukaryota</taxon>
        <taxon>Sar</taxon>
        <taxon>Alveolata</taxon>
        <taxon>Apicomplexa</taxon>
        <taxon>Aconoidasida</taxon>
        <taxon>Piroplasmida</taxon>
        <taxon>Babesiidae</taxon>
        <taxon>Babesia</taxon>
    </lineage>
</organism>
<keyword evidence="4" id="KW-1185">Reference proteome</keyword>
<proteinExistence type="predicted"/>